<protein>
    <submittedName>
        <fullName evidence="1">Uncharacterized protein</fullName>
    </submittedName>
</protein>
<proteinExistence type="predicted"/>
<comment type="caution">
    <text evidence="1">The sequence shown here is derived from an EMBL/GenBank/DDBJ whole genome shotgun (WGS) entry which is preliminary data.</text>
</comment>
<evidence type="ECO:0000313" key="2">
    <source>
        <dbReference type="Proteomes" id="UP000324800"/>
    </source>
</evidence>
<dbReference type="EMBL" id="SNRW01000835">
    <property type="protein sequence ID" value="KAA6399012.1"/>
    <property type="molecule type" value="Genomic_DNA"/>
</dbReference>
<dbReference type="AlphaFoldDB" id="A0A5J4WWW5"/>
<reference evidence="1 2" key="1">
    <citation type="submission" date="2019-03" db="EMBL/GenBank/DDBJ databases">
        <title>Single cell metagenomics reveals metabolic interactions within the superorganism composed of flagellate Streblomastix strix and complex community of Bacteroidetes bacteria on its surface.</title>
        <authorList>
            <person name="Treitli S.C."/>
            <person name="Kolisko M."/>
            <person name="Husnik F."/>
            <person name="Keeling P."/>
            <person name="Hampl V."/>
        </authorList>
    </citation>
    <scope>NUCLEOTIDE SEQUENCE [LARGE SCALE GENOMIC DNA]</scope>
    <source>
        <strain evidence="1">ST1C</strain>
    </source>
</reference>
<organism evidence="1 2">
    <name type="scientific">Streblomastix strix</name>
    <dbReference type="NCBI Taxonomy" id="222440"/>
    <lineage>
        <taxon>Eukaryota</taxon>
        <taxon>Metamonada</taxon>
        <taxon>Preaxostyla</taxon>
        <taxon>Oxymonadida</taxon>
        <taxon>Streblomastigidae</taxon>
        <taxon>Streblomastix</taxon>
    </lineage>
</organism>
<sequence length="68" mass="8065">MRRQRVYKLFRSSCPPETRIPKNYSVALHQCLVQNVRSLQQLLLLGPESVQKLRRPFRRSKPFTLSNP</sequence>
<gene>
    <name evidence="1" type="ORF">EZS28_005456</name>
</gene>
<accession>A0A5J4WWW5</accession>
<evidence type="ECO:0000313" key="1">
    <source>
        <dbReference type="EMBL" id="KAA6399012.1"/>
    </source>
</evidence>
<name>A0A5J4WWW5_9EUKA</name>
<dbReference type="Proteomes" id="UP000324800">
    <property type="component" value="Unassembled WGS sequence"/>
</dbReference>